<dbReference type="InterPro" id="IPR039561">
    <property type="entry name" value="Peptidase_M15C"/>
</dbReference>
<sequence length="443" mass="46775">MGPRGPARGLAVVAATAALVAGPLAGGATAQDAGFFLDDSWDTSADHVFVYGRFTDDVLVGDWDGDGRDTVLVRRGDTFHVSNEPRGGPAERVFRYGRAGDVVLVGDWDGDGRDTLAVRRGAEYHLRDDLGPGPAGRVVVYGRAGDEVLVGDWDGDGADTLAVRRGATYFVRNSIGPGAADRAVVYGRAQDVTLAGDWDGDGDDSLAVRRGAQYLVRDAIAPGAADRTLVYGRPDDEVFVGDWDGDGTDTLGVRRLPPFRSAVVAVSAADIGSSWRPGCPVAPADLRTVVASHWDAEGRLRTGRVVVAAGLARDVTAILEDLYRARFPVQRMVPVAQYGGSDAASMAANNTSAFNCRAVTGGTSFSEHAYGRAIDVNPLVNPYVVGSTVLPPAGAPYADRSHHAPGTIHPSDAVVRAFAARGWSWGGDWRSPKDYQHFSTTGR</sequence>
<dbReference type="Pfam" id="PF13539">
    <property type="entry name" value="Peptidase_M15_4"/>
    <property type="match status" value="1"/>
</dbReference>
<evidence type="ECO:0000259" key="2">
    <source>
        <dbReference type="Pfam" id="PF13539"/>
    </source>
</evidence>
<dbReference type="SUPFAM" id="SSF69318">
    <property type="entry name" value="Integrin alpha N-terminal domain"/>
    <property type="match status" value="1"/>
</dbReference>
<dbReference type="SUPFAM" id="SSF55166">
    <property type="entry name" value="Hedgehog/DD-peptidase"/>
    <property type="match status" value="1"/>
</dbReference>
<protein>
    <submittedName>
        <fullName evidence="3">M15 family metallopeptidase</fullName>
    </submittedName>
</protein>
<reference evidence="3 4" key="1">
    <citation type="submission" date="2019-05" db="EMBL/GenBank/DDBJ databases">
        <title>Georgenia *** sp. nov., and Georgenia *** sp. nov., isolated from the intestinal contents of plateau pika (Ochotona curzoniae) in the Qinghai-Tibet plateau of China.</title>
        <authorList>
            <person name="Tian Z."/>
        </authorList>
    </citation>
    <scope>NUCLEOTIDE SEQUENCE [LARGE SCALE GENOMIC DNA]</scope>
    <source>
        <strain evidence="3 4">Z294</strain>
    </source>
</reference>
<proteinExistence type="predicted"/>
<dbReference type="EMBL" id="CP040899">
    <property type="protein sequence ID" value="QDB78046.1"/>
    <property type="molecule type" value="Genomic_DNA"/>
</dbReference>
<dbReference type="RefSeq" id="WP_139947379.1">
    <property type="nucleotide sequence ID" value="NZ_CP040899.1"/>
</dbReference>
<evidence type="ECO:0000256" key="1">
    <source>
        <dbReference type="SAM" id="SignalP"/>
    </source>
</evidence>
<accession>A0ABX5VIB4</accession>
<name>A0ABX5VIB4_9MICO</name>
<dbReference type="Proteomes" id="UP000313948">
    <property type="component" value="Chromosome"/>
</dbReference>
<dbReference type="InterPro" id="IPR009045">
    <property type="entry name" value="Zn_M74/Hedgehog-like"/>
</dbReference>
<dbReference type="InterPro" id="IPR028994">
    <property type="entry name" value="Integrin_alpha_N"/>
</dbReference>
<keyword evidence="1" id="KW-0732">Signal</keyword>
<feature type="signal peptide" evidence="1">
    <location>
        <begin position="1"/>
        <end position="30"/>
    </location>
</feature>
<dbReference type="Gene3D" id="3.30.1380.10">
    <property type="match status" value="1"/>
</dbReference>
<keyword evidence="4" id="KW-1185">Reference proteome</keyword>
<evidence type="ECO:0000313" key="4">
    <source>
        <dbReference type="Proteomes" id="UP000313948"/>
    </source>
</evidence>
<feature type="domain" description="Peptidase M15C" evidence="2">
    <location>
        <begin position="361"/>
        <end position="439"/>
    </location>
</feature>
<gene>
    <name evidence="3" type="ORF">FE251_00565</name>
</gene>
<feature type="chain" id="PRO_5046916250" evidence="1">
    <location>
        <begin position="31"/>
        <end position="443"/>
    </location>
</feature>
<organism evidence="3 4">
    <name type="scientific">Georgenia wutianyii</name>
    <dbReference type="NCBI Taxonomy" id="2585135"/>
    <lineage>
        <taxon>Bacteria</taxon>
        <taxon>Bacillati</taxon>
        <taxon>Actinomycetota</taxon>
        <taxon>Actinomycetes</taxon>
        <taxon>Micrococcales</taxon>
        <taxon>Bogoriellaceae</taxon>
        <taxon>Georgenia</taxon>
    </lineage>
</organism>
<evidence type="ECO:0000313" key="3">
    <source>
        <dbReference type="EMBL" id="QDB78046.1"/>
    </source>
</evidence>